<feature type="compositionally biased region" description="Polar residues" evidence="4">
    <location>
        <begin position="663"/>
        <end position="678"/>
    </location>
</feature>
<protein>
    <recommendedName>
        <fullName evidence="5">Peptidase M14 domain-containing protein</fullName>
    </recommendedName>
</protein>
<comment type="caution">
    <text evidence="6">The sequence shown here is derived from an EMBL/GenBank/DDBJ whole genome shotgun (WGS) entry which is preliminary data.</text>
</comment>
<evidence type="ECO:0000256" key="4">
    <source>
        <dbReference type="SAM" id="MobiDB-lite"/>
    </source>
</evidence>
<feature type="region of interest" description="Disordered" evidence="4">
    <location>
        <begin position="662"/>
        <end position="681"/>
    </location>
</feature>
<keyword evidence="7" id="KW-1185">Reference proteome</keyword>
<proteinExistence type="inferred from homology"/>
<dbReference type="GO" id="GO:0008270">
    <property type="term" value="F:zinc ion binding"/>
    <property type="evidence" value="ECO:0007669"/>
    <property type="project" value="InterPro"/>
</dbReference>
<dbReference type="Pfam" id="PF00246">
    <property type="entry name" value="Peptidase_M14"/>
    <property type="match status" value="1"/>
</dbReference>
<gene>
    <name evidence="6" type="ORF">BSTOLATCC_MIC39685</name>
</gene>
<dbReference type="PROSITE" id="PS52035">
    <property type="entry name" value="PEPTIDASE_M14"/>
    <property type="match status" value="1"/>
</dbReference>
<dbReference type="InterPro" id="IPR050821">
    <property type="entry name" value="Cytosolic_carboxypeptidase"/>
</dbReference>
<evidence type="ECO:0000256" key="2">
    <source>
        <dbReference type="ARBA" id="ARBA00005988"/>
    </source>
</evidence>
<feature type="active site" description="Proton donor/acceptor" evidence="3">
    <location>
        <position position="490"/>
    </location>
</feature>
<dbReference type="SUPFAM" id="SSF53187">
    <property type="entry name" value="Zn-dependent exopeptidases"/>
    <property type="match status" value="1"/>
</dbReference>
<dbReference type="GO" id="GO:0006508">
    <property type="term" value="P:proteolysis"/>
    <property type="evidence" value="ECO:0007669"/>
    <property type="project" value="InterPro"/>
</dbReference>
<dbReference type="Proteomes" id="UP001162131">
    <property type="component" value="Unassembled WGS sequence"/>
</dbReference>
<dbReference type="PANTHER" id="PTHR12756">
    <property type="entry name" value="CYTOSOLIC CARBOXYPEPTIDASE"/>
    <property type="match status" value="1"/>
</dbReference>
<evidence type="ECO:0000256" key="3">
    <source>
        <dbReference type="PROSITE-ProRule" id="PRU01379"/>
    </source>
</evidence>
<reference evidence="6" key="1">
    <citation type="submission" date="2021-09" db="EMBL/GenBank/DDBJ databases">
        <authorList>
            <consortium name="AG Swart"/>
            <person name="Singh M."/>
            <person name="Singh A."/>
            <person name="Seah K."/>
            <person name="Emmerich C."/>
        </authorList>
    </citation>
    <scope>NUCLEOTIDE SEQUENCE</scope>
    <source>
        <strain evidence="6">ATCC30299</strain>
    </source>
</reference>
<evidence type="ECO:0000256" key="1">
    <source>
        <dbReference type="ARBA" id="ARBA00001947"/>
    </source>
</evidence>
<dbReference type="Gene3D" id="3.40.630.10">
    <property type="entry name" value="Zn peptidases"/>
    <property type="match status" value="1"/>
</dbReference>
<evidence type="ECO:0000313" key="6">
    <source>
        <dbReference type="EMBL" id="CAG9325902.1"/>
    </source>
</evidence>
<dbReference type="Pfam" id="PF18027">
    <property type="entry name" value="Pepdidase_M14_N"/>
    <property type="match status" value="1"/>
</dbReference>
<accession>A0AAU9JF66</accession>
<evidence type="ECO:0000313" key="7">
    <source>
        <dbReference type="Proteomes" id="UP001162131"/>
    </source>
</evidence>
<sequence>MLEKNIEDQSCEGIPEANPLVPKGYSLEADMLLGWRPKNIRQPIEINFPLNFPTWKKAEKGYKKVYSGYRPSDSYSFHRELSDGSDDTYKFDFSDPHINTYMLTKQKSSAERIKNEDPTGLIFDSFFESGNLDRAIMIAEDEYDLYMRCDTNTNGHLHWFYFSVSGIKSPRTIRFNIVNFSRSSVLYQSNMRPVGFSTEKVRLGLSKNWDYVGDDVKFKLSKINDIILSKRPYYILTFSYHFEYPNDKVWFATAIPYTLCRLDKILNSIVSDEKAYQIQHVSVQTLCKTLCRIDVPIITITDPSVPEAEKQYIIATARVHPAETVGSWVMEGFIRFISSKHPEAKQLRKKFVFKIIPMCNPDGVVIGNSRTSIDGKDLNRLYINPDENMNPTGFHIKSLVRNLISENKAIFMFIDMHGHFSKKGSFIYGPYYPIHHSNYFKTRIIPKLLSERTPIFRYYSSRFKIEKSKKKAARGVMWKEFGIANSYTLETSYYGFINDNREVQSFTTTDLLTLGEKVARSILEYQLMLESKKNKKNINQFLKKSFAAFKESNKQKPNKESTNTPVLSDKSPTNSIFSLKFEPEFHEKKELEEWINIIKEEEPQQDSSSSESDDEISEEEIIIKQEIEEEIKSNAPTELKSNTYQLQEQLSYELPPLEPKSIKSASRNLSRNSQNNFGKDSFEENPIKLKRQRFLSNQSSIKRQQPISLAPKFKFNLSSFLMIEKRQKEIYKETPKMIKAFITPKKLIETVKKEIDLQSSIMSSPRTMKEDILELALNKKGLSLYHKGTHRKGNSLDSQNTHMKDNPKQVKIQIEALDTIFHNLAYI</sequence>
<organism evidence="6 7">
    <name type="scientific">Blepharisma stoltei</name>
    <dbReference type="NCBI Taxonomy" id="1481888"/>
    <lineage>
        <taxon>Eukaryota</taxon>
        <taxon>Sar</taxon>
        <taxon>Alveolata</taxon>
        <taxon>Ciliophora</taxon>
        <taxon>Postciliodesmatophora</taxon>
        <taxon>Heterotrichea</taxon>
        <taxon>Heterotrichida</taxon>
        <taxon>Blepharismidae</taxon>
        <taxon>Blepharisma</taxon>
    </lineage>
</organism>
<comment type="cofactor">
    <cofactor evidence="1">
        <name>Zn(2+)</name>
        <dbReference type="ChEBI" id="CHEBI:29105"/>
    </cofactor>
</comment>
<dbReference type="EMBL" id="CAJZBQ010000039">
    <property type="protein sequence ID" value="CAG9325902.1"/>
    <property type="molecule type" value="Genomic_DNA"/>
</dbReference>
<dbReference type="GO" id="GO:0004181">
    <property type="term" value="F:metallocarboxypeptidase activity"/>
    <property type="evidence" value="ECO:0007669"/>
    <property type="project" value="InterPro"/>
</dbReference>
<dbReference type="InterPro" id="IPR040626">
    <property type="entry name" value="Pepdidase_M14_N"/>
</dbReference>
<dbReference type="InterPro" id="IPR000834">
    <property type="entry name" value="Peptidase_M14"/>
</dbReference>
<comment type="similarity">
    <text evidence="2 3">Belongs to the peptidase M14 family.</text>
</comment>
<evidence type="ECO:0000259" key="5">
    <source>
        <dbReference type="PROSITE" id="PS52035"/>
    </source>
</evidence>
<name>A0AAU9JF66_9CILI</name>
<dbReference type="AlphaFoldDB" id="A0AAU9JF66"/>
<dbReference type="PANTHER" id="PTHR12756:SF11">
    <property type="entry name" value="CYTOSOLIC CARBOXYPEPTIDASE 1"/>
    <property type="match status" value="1"/>
</dbReference>
<dbReference type="Gene3D" id="2.60.40.3120">
    <property type="match status" value="1"/>
</dbReference>
<feature type="domain" description="Peptidase M14" evidence="5">
    <location>
        <begin position="255"/>
        <end position="545"/>
    </location>
</feature>